<feature type="domain" description="MobA-like NTP transferase" evidence="2">
    <location>
        <begin position="130"/>
        <end position="291"/>
    </location>
</feature>
<keyword evidence="4" id="KW-1185">Reference proteome</keyword>
<proteinExistence type="predicted"/>
<dbReference type="PANTHER" id="PTHR43777:SF1">
    <property type="entry name" value="MOLYBDENUM COFACTOR CYTIDYLYLTRANSFERASE"/>
    <property type="match status" value="1"/>
</dbReference>
<sequence>MVVSRSGLLRGELTACAVDKEEGAEQDYFSHHPPDCRRWSSRAAPPIPNQIHLLQCLCPHTPRRYRSERRVWPRLNPDVALGNPRATLRDRSVTPHPVESATPYQPQLGDRRRHSGMTGASHWVAMRPYGVLLAAGAGTRTGQPKALVRDADGVSWVVRSVRVMREGGCASIAVVVGAAAEEVSALLADEDVTIVSSPEWTLGMSASLRSGLSWAASTDAEAALVHLVGMPDVGADVVRRVVAAAGPGDAALARAGYDGRAGHPVLMGRVHWEHANAAATGDRGAGSYLKRAGCPLIPCEDLASSNEHTA</sequence>
<evidence type="ECO:0000256" key="1">
    <source>
        <dbReference type="SAM" id="MobiDB-lite"/>
    </source>
</evidence>
<dbReference type="PANTHER" id="PTHR43777">
    <property type="entry name" value="MOLYBDENUM COFACTOR CYTIDYLYLTRANSFERASE"/>
    <property type="match status" value="1"/>
</dbReference>
<comment type="caution">
    <text evidence="3">The sequence shown here is derived from an EMBL/GenBank/DDBJ whole genome shotgun (WGS) entry which is preliminary data.</text>
</comment>
<dbReference type="CDD" id="cd04182">
    <property type="entry name" value="GT_2_like_f"/>
    <property type="match status" value="1"/>
</dbReference>
<protein>
    <recommendedName>
        <fullName evidence="2">MobA-like NTP transferase domain-containing protein</fullName>
    </recommendedName>
</protein>
<name>A0ABN2F5S9_9ACTN</name>
<dbReference type="Gene3D" id="3.90.550.10">
    <property type="entry name" value="Spore Coat Polysaccharide Biosynthesis Protein SpsA, Chain A"/>
    <property type="match status" value="1"/>
</dbReference>
<dbReference type="Proteomes" id="UP001501319">
    <property type="component" value="Unassembled WGS sequence"/>
</dbReference>
<organism evidence="3 4">
    <name type="scientific">Kribbella alba</name>
    <dbReference type="NCBI Taxonomy" id="190197"/>
    <lineage>
        <taxon>Bacteria</taxon>
        <taxon>Bacillati</taxon>
        <taxon>Actinomycetota</taxon>
        <taxon>Actinomycetes</taxon>
        <taxon>Propionibacteriales</taxon>
        <taxon>Kribbellaceae</taxon>
        <taxon>Kribbella</taxon>
    </lineage>
</organism>
<dbReference type="InterPro" id="IPR025877">
    <property type="entry name" value="MobA-like_NTP_Trfase"/>
</dbReference>
<dbReference type="EMBL" id="BAAANE010000004">
    <property type="protein sequence ID" value="GAA1632006.1"/>
    <property type="molecule type" value="Genomic_DNA"/>
</dbReference>
<gene>
    <name evidence="3" type="ORF">GCM10009744_20360</name>
</gene>
<dbReference type="InterPro" id="IPR029044">
    <property type="entry name" value="Nucleotide-diphossugar_trans"/>
</dbReference>
<dbReference type="Pfam" id="PF12804">
    <property type="entry name" value="NTP_transf_3"/>
    <property type="match status" value="1"/>
</dbReference>
<evidence type="ECO:0000313" key="3">
    <source>
        <dbReference type="EMBL" id="GAA1632006.1"/>
    </source>
</evidence>
<reference evidence="3 4" key="1">
    <citation type="journal article" date="2019" name="Int. J. Syst. Evol. Microbiol.">
        <title>The Global Catalogue of Microorganisms (GCM) 10K type strain sequencing project: providing services to taxonomists for standard genome sequencing and annotation.</title>
        <authorList>
            <consortium name="The Broad Institute Genomics Platform"/>
            <consortium name="The Broad Institute Genome Sequencing Center for Infectious Disease"/>
            <person name="Wu L."/>
            <person name="Ma J."/>
        </authorList>
    </citation>
    <scope>NUCLEOTIDE SEQUENCE [LARGE SCALE GENOMIC DNA]</scope>
    <source>
        <strain evidence="3 4">JCM 14306</strain>
    </source>
</reference>
<feature type="region of interest" description="Disordered" evidence="1">
    <location>
        <begin position="83"/>
        <end position="116"/>
    </location>
</feature>
<evidence type="ECO:0000313" key="4">
    <source>
        <dbReference type="Proteomes" id="UP001501319"/>
    </source>
</evidence>
<accession>A0ABN2F5S9</accession>
<dbReference type="SUPFAM" id="SSF53448">
    <property type="entry name" value="Nucleotide-diphospho-sugar transferases"/>
    <property type="match status" value="1"/>
</dbReference>
<evidence type="ECO:0000259" key="2">
    <source>
        <dbReference type="Pfam" id="PF12804"/>
    </source>
</evidence>